<dbReference type="InterPro" id="IPR010496">
    <property type="entry name" value="AL/BT2_dom"/>
</dbReference>
<proteinExistence type="predicted"/>
<keyword evidence="4" id="KW-1185">Reference proteome</keyword>
<evidence type="ECO:0000256" key="1">
    <source>
        <dbReference type="SAM" id="SignalP"/>
    </source>
</evidence>
<dbReference type="Proteomes" id="UP000316095">
    <property type="component" value="Unassembled WGS sequence"/>
</dbReference>
<dbReference type="EMBL" id="SJPG01000001">
    <property type="protein sequence ID" value="TWT64521.1"/>
    <property type="molecule type" value="Genomic_DNA"/>
</dbReference>
<name>A0A5C5XPX1_9PLAN</name>
<keyword evidence="1" id="KW-0732">Signal</keyword>
<organism evidence="3 4">
    <name type="scientific">Rubinisphaera italica</name>
    <dbReference type="NCBI Taxonomy" id="2527969"/>
    <lineage>
        <taxon>Bacteria</taxon>
        <taxon>Pseudomonadati</taxon>
        <taxon>Planctomycetota</taxon>
        <taxon>Planctomycetia</taxon>
        <taxon>Planctomycetales</taxon>
        <taxon>Planctomycetaceae</taxon>
        <taxon>Rubinisphaera</taxon>
    </lineage>
</organism>
<reference evidence="3 4" key="1">
    <citation type="submission" date="2019-02" db="EMBL/GenBank/DDBJ databases">
        <title>Deep-cultivation of Planctomycetes and their phenomic and genomic characterization uncovers novel biology.</title>
        <authorList>
            <person name="Wiegand S."/>
            <person name="Jogler M."/>
            <person name="Boedeker C."/>
            <person name="Pinto D."/>
            <person name="Vollmers J."/>
            <person name="Rivas-Marin E."/>
            <person name="Kohn T."/>
            <person name="Peeters S.H."/>
            <person name="Heuer A."/>
            <person name="Rast P."/>
            <person name="Oberbeckmann S."/>
            <person name="Bunk B."/>
            <person name="Jeske O."/>
            <person name="Meyerdierks A."/>
            <person name="Storesund J.E."/>
            <person name="Kallscheuer N."/>
            <person name="Luecker S."/>
            <person name="Lage O.M."/>
            <person name="Pohl T."/>
            <person name="Merkel B.J."/>
            <person name="Hornburger P."/>
            <person name="Mueller R.-W."/>
            <person name="Bruemmer F."/>
            <person name="Labrenz M."/>
            <person name="Spormann A.M."/>
            <person name="Op Den Camp H."/>
            <person name="Overmann J."/>
            <person name="Amann R."/>
            <person name="Jetten M.S.M."/>
            <person name="Mascher T."/>
            <person name="Medema M.H."/>
            <person name="Devos D.P."/>
            <person name="Kaster A.-K."/>
            <person name="Ovreas L."/>
            <person name="Rohde M."/>
            <person name="Galperin M.Y."/>
            <person name="Jogler C."/>
        </authorList>
    </citation>
    <scope>NUCLEOTIDE SEQUENCE [LARGE SCALE GENOMIC DNA]</scope>
    <source>
        <strain evidence="3 4">Pan54</strain>
    </source>
</reference>
<feature type="domain" description="3-keto-alpha-glucoside-1,2-lyase/3-keto-2-hydroxy-glucal hydratase" evidence="2">
    <location>
        <begin position="26"/>
        <end position="231"/>
    </location>
</feature>
<evidence type="ECO:0000313" key="4">
    <source>
        <dbReference type="Proteomes" id="UP000316095"/>
    </source>
</evidence>
<dbReference type="AlphaFoldDB" id="A0A5C5XPX1"/>
<evidence type="ECO:0000313" key="3">
    <source>
        <dbReference type="EMBL" id="TWT64521.1"/>
    </source>
</evidence>
<accession>A0A5C5XPX1</accession>
<protein>
    <recommendedName>
        <fullName evidence="2">3-keto-alpha-glucoside-1,2-lyase/3-keto-2-hydroxy-glucal hydratase domain-containing protein</fullName>
    </recommendedName>
</protein>
<sequence length="236" mass="26395" precursor="true">MPLMKMICLLTFCLLPISQAFAEDKGFESLFNGKTLEGWDGNPDFWSVEEGTITGQTTAENPTKGNTFLIYRGGNVSDFELQLEYKIIGGNSGIQYRSFEVENAKWVVGGYQADFEAGKTYSGILYGERFRGILANRGQQTELVREDGKFQVKVVGSVGDSASIQSHIKDEDWNTYTVTAKDFHFVHKINGIVTAECTDNDMKERRDSGILALQLHAGPPMKVQFRNIRLKQLSAE</sequence>
<evidence type="ECO:0000259" key="2">
    <source>
        <dbReference type="Pfam" id="PF06439"/>
    </source>
</evidence>
<feature type="chain" id="PRO_5022691146" description="3-keto-alpha-glucoside-1,2-lyase/3-keto-2-hydroxy-glucal hydratase domain-containing protein" evidence="1">
    <location>
        <begin position="23"/>
        <end position="236"/>
    </location>
</feature>
<feature type="signal peptide" evidence="1">
    <location>
        <begin position="1"/>
        <end position="22"/>
    </location>
</feature>
<gene>
    <name evidence="3" type="ORF">Pan54_52850</name>
</gene>
<comment type="caution">
    <text evidence="3">The sequence shown here is derived from an EMBL/GenBank/DDBJ whole genome shotgun (WGS) entry which is preliminary data.</text>
</comment>
<dbReference type="GO" id="GO:0016787">
    <property type="term" value="F:hydrolase activity"/>
    <property type="evidence" value="ECO:0007669"/>
    <property type="project" value="InterPro"/>
</dbReference>
<dbReference type="Pfam" id="PF06439">
    <property type="entry name" value="3keto-disac_hyd"/>
    <property type="match status" value="1"/>
</dbReference>
<dbReference type="Gene3D" id="2.60.120.560">
    <property type="entry name" value="Exo-inulinase, domain 1"/>
    <property type="match status" value="1"/>
</dbReference>
<dbReference type="OrthoDB" id="272468at2"/>
<dbReference type="RefSeq" id="WP_146506227.1">
    <property type="nucleotide sequence ID" value="NZ_SJPG01000001.1"/>
</dbReference>